<evidence type="ECO:0000313" key="9">
    <source>
        <dbReference type="Proteomes" id="UP001157160"/>
    </source>
</evidence>
<evidence type="ECO:0000256" key="6">
    <source>
        <dbReference type="SAM" id="Phobius"/>
    </source>
</evidence>
<dbReference type="RefSeq" id="WP_284230947.1">
    <property type="nucleotide sequence ID" value="NZ_BSUL01000001.1"/>
</dbReference>
<dbReference type="InterPro" id="IPR011701">
    <property type="entry name" value="MFS"/>
</dbReference>
<protein>
    <submittedName>
        <fullName evidence="8">MFS transporter</fullName>
    </submittedName>
</protein>
<proteinExistence type="predicted"/>
<feature type="transmembrane region" description="Helical" evidence="6">
    <location>
        <begin position="176"/>
        <end position="194"/>
    </location>
</feature>
<feature type="transmembrane region" description="Helical" evidence="6">
    <location>
        <begin position="105"/>
        <end position="126"/>
    </location>
</feature>
<dbReference type="GO" id="GO:0022857">
    <property type="term" value="F:transmembrane transporter activity"/>
    <property type="evidence" value="ECO:0007669"/>
    <property type="project" value="InterPro"/>
</dbReference>
<dbReference type="Pfam" id="PF07690">
    <property type="entry name" value="MFS_1"/>
    <property type="match status" value="2"/>
</dbReference>
<feature type="transmembrane region" description="Helical" evidence="6">
    <location>
        <begin position="333"/>
        <end position="354"/>
    </location>
</feature>
<dbReference type="PROSITE" id="PS50850">
    <property type="entry name" value="MFS"/>
    <property type="match status" value="1"/>
</dbReference>
<feature type="transmembrane region" description="Helical" evidence="6">
    <location>
        <begin position="46"/>
        <end position="66"/>
    </location>
</feature>
<evidence type="ECO:0000256" key="1">
    <source>
        <dbReference type="ARBA" id="ARBA00004651"/>
    </source>
</evidence>
<dbReference type="GO" id="GO:0005886">
    <property type="term" value="C:plasma membrane"/>
    <property type="evidence" value="ECO:0007669"/>
    <property type="project" value="UniProtKB-SubCell"/>
</dbReference>
<gene>
    <name evidence="8" type="ORF">GCM10025874_11870</name>
</gene>
<dbReference type="PANTHER" id="PTHR23534">
    <property type="entry name" value="MFS PERMEASE"/>
    <property type="match status" value="1"/>
</dbReference>
<comment type="subcellular location">
    <subcellularLocation>
        <location evidence="1">Cell membrane</location>
        <topology evidence="1">Multi-pass membrane protein</topology>
    </subcellularLocation>
</comment>
<name>A0AA37UFD4_9MICO</name>
<organism evidence="8 9">
    <name type="scientific">Arenivirga flava</name>
    <dbReference type="NCBI Taxonomy" id="1930060"/>
    <lineage>
        <taxon>Bacteria</taxon>
        <taxon>Bacillati</taxon>
        <taxon>Actinomycetota</taxon>
        <taxon>Actinomycetes</taxon>
        <taxon>Micrococcales</taxon>
        <taxon>Microbacteriaceae</taxon>
        <taxon>Arenivirga</taxon>
    </lineage>
</organism>
<feature type="transmembrane region" description="Helical" evidence="6">
    <location>
        <begin position="277"/>
        <end position="301"/>
    </location>
</feature>
<dbReference type="SUPFAM" id="SSF103473">
    <property type="entry name" value="MFS general substrate transporter"/>
    <property type="match status" value="1"/>
</dbReference>
<sequence>MSTPPIARLQRRTVGVLVAGQILGGVGIGAAFSVGALLVARIAGESLSGFATTSTTLGAALAAIPLARLASRRGRGPALATGALLAGIGAVVVVVASVLVSAPLVFAGLVLLGCSTAANLQARFAAADLAEERHRGRDLSIVVWSTTIGAVAGPNLAGAGEALGAALQLPPLTGPFLFPVVSQLLAAILLITALRPDPLRTARALETERADADAAAVGGAAAPPAPGGEPAPLTVHPPARVPRSASAAIALVALSHATMVAVMSMTPVHLQHHGASLVVIGVTISLHVVGMYGFSPLFGILADRWGRVRTAGLGLALLLASLVVAALGGERTAWVVVALVLLGLGWSGATIAGAGLLGEGLAPGERPRLQGRSDLAMNLAGAGGSALAGTVLSAAGYAGLATASALLVAGALAALLVIARERGERMRASGTARGIRSH</sequence>
<dbReference type="Proteomes" id="UP001157160">
    <property type="component" value="Unassembled WGS sequence"/>
</dbReference>
<dbReference type="InterPro" id="IPR036259">
    <property type="entry name" value="MFS_trans_sf"/>
</dbReference>
<evidence type="ECO:0000256" key="3">
    <source>
        <dbReference type="ARBA" id="ARBA00022989"/>
    </source>
</evidence>
<dbReference type="Gene3D" id="1.20.1250.20">
    <property type="entry name" value="MFS general substrate transporter like domains"/>
    <property type="match status" value="2"/>
</dbReference>
<feature type="transmembrane region" description="Helical" evidence="6">
    <location>
        <begin position="308"/>
        <end position="327"/>
    </location>
</feature>
<evidence type="ECO:0000256" key="5">
    <source>
        <dbReference type="SAM" id="MobiDB-lite"/>
    </source>
</evidence>
<feature type="domain" description="Major facilitator superfamily (MFS) profile" evidence="7">
    <location>
        <begin position="13"/>
        <end position="422"/>
    </location>
</feature>
<dbReference type="PANTHER" id="PTHR23534:SF1">
    <property type="entry name" value="MAJOR FACILITATOR SUPERFAMILY PROTEIN"/>
    <property type="match status" value="1"/>
</dbReference>
<accession>A0AA37UFD4</accession>
<dbReference type="AlphaFoldDB" id="A0AA37UFD4"/>
<keyword evidence="4 6" id="KW-0472">Membrane</keyword>
<feature type="transmembrane region" description="Helical" evidence="6">
    <location>
        <begin position="78"/>
        <end position="99"/>
    </location>
</feature>
<reference evidence="8 9" key="1">
    <citation type="journal article" date="2014" name="Int. J. Syst. Evol. Microbiol.">
        <title>Complete genome sequence of Corynebacterium casei LMG S-19264T (=DSM 44701T), isolated from a smear-ripened cheese.</title>
        <authorList>
            <consortium name="US DOE Joint Genome Institute (JGI-PGF)"/>
            <person name="Walter F."/>
            <person name="Albersmeier A."/>
            <person name="Kalinowski J."/>
            <person name="Ruckert C."/>
        </authorList>
    </citation>
    <scope>NUCLEOTIDE SEQUENCE [LARGE SCALE GENOMIC DNA]</scope>
    <source>
        <strain evidence="8 9">NBRC 112289</strain>
    </source>
</reference>
<feature type="transmembrane region" description="Helical" evidence="6">
    <location>
        <begin position="12"/>
        <end position="40"/>
    </location>
</feature>
<evidence type="ECO:0000313" key="8">
    <source>
        <dbReference type="EMBL" id="GMA27934.1"/>
    </source>
</evidence>
<evidence type="ECO:0000256" key="4">
    <source>
        <dbReference type="ARBA" id="ARBA00023136"/>
    </source>
</evidence>
<feature type="transmembrane region" description="Helical" evidence="6">
    <location>
        <begin position="400"/>
        <end position="419"/>
    </location>
</feature>
<keyword evidence="9" id="KW-1185">Reference proteome</keyword>
<feature type="transmembrane region" description="Helical" evidence="6">
    <location>
        <begin position="138"/>
        <end position="156"/>
    </location>
</feature>
<dbReference type="InterPro" id="IPR020846">
    <property type="entry name" value="MFS_dom"/>
</dbReference>
<evidence type="ECO:0000259" key="7">
    <source>
        <dbReference type="PROSITE" id="PS50850"/>
    </source>
</evidence>
<keyword evidence="3 6" id="KW-1133">Transmembrane helix</keyword>
<dbReference type="EMBL" id="BSUL01000001">
    <property type="protein sequence ID" value="GMA27934.1"/>
    <property type="molecule type" value="Genomic_DNA"/>
</dbReference>
<evidence type="ECO:0000256" key="2">
    <source>
        <dbReference type="ARBA" id="ARBA00022692"/>
    </source>
</evidence>
<keyword evidence="2 6" id="KW-0812">Transmembrane</keyword>
<comment type="caution">
    <text evidence="8">The sequence shown here is derived from an EMBL/GenBank/DDBJ whole genome shotgun (WGS) entry which is preliminary data.</text>
</comment>
<feature type="region of interest" description="Disordered" evidence="5">
    <location>
        <begin position="215"/>
        <end position="237"/>
    </location>
</feature>